<dbReference type="STRING" id="501024.RTCCBAU85039_4664"/>
<gene>
    <name evidence="1" type="ORF">RTCCBAU85039_4664</name>
    <name evidence="2" type="ORF">SAMN05216228_101378</name>
</gene>
<dbReference type="EMBL" id="FOCV01000013">
    <property type="protein sequence ID" value="SEO21135.1"/>
    <property type="molecule type" value="Genomic_DNA"/>
</dbReference>
<reference evidence="1" key="3">
    <citation type="submission" date="2016-10" db="EMBL/GenBank/DDBJ databases">
        <authorList>
            <person name="de Groot N.N."/>
        </authorList>
    </citation>
    <scope>NUCLEOTIDE SEQUENCE [LARGE SCALE GENOMIC DNA]</scope>
    <source>
        <strain evidence="1">CCBAU85039</strain>
    </source>
</reference>
<dbReference type="EMBL" id="FNXB01000031">
    <property type="protein sequence ID" value="SEI11403.1"/>
    <property type="molecule type" value="Genomic_DNA"/>
</dbReference>
<name>A0A1H8MUS6_9HYPH</name>
<dbReference type="Proteomes" id="UP000198939">
    <property type="component" value="Unassembled WGS sequence"/>
</dbReference>
<evidence type="ECO:0000313" key="4">
    <source>
        <dbReference type="Proteomes" id="UP000198939"/>
    </source>
</evidence>
<organism evidence="1 3">
    <name type="scientific">Rhizobium tibeticum</name>
    <dbReference type="NCBI Taxonomy" id="501024"/>
    <lineage>
        <taxon>Bacteria</taxon>
        <taxon>Pseudomonadati</taxon>
        <taxon>Pseudomonadota</taxon>
        <taxon>Alphaproteobacteria</taxon>
        <taxon>Hyphomicrobiales</taxon>
        <taxon>Rhizobiaceae</taxon>
        <taxon>Rhizobium/Agrobacterium group</taxon>
        <taxon>Rhizobium</taxon>
    </lineage>
</organism>
<reference evidence="2 4" key="1">
    <citation type="submission" date="2016-10" db="EMBL/GenBank/DDBJ databases">
        <authorList>
            <person name="Varghese N."/>
            <person name="Submissions S."/>
        </authorList>
    </citation>
    <scope>NUCLEOTIDE SEQUENCE [LARGE SCALE GENOMIC DNA]</scope>
    <source>
        <strain evidence="2 4">CGMCC 1.7071</strain>
    </source>
</reference>
<protein>
    <submittedName>
        <fullName evidence="1">Uncharacterized protein</fullName>
    </submittedName>
</protein>
<reference evidence="3" key="2">
    <citation type="submission" date="2016-10" db="EMBL/GenBank/DDBJ databases">
        <authorList>
            <person name="Wibberg D."/>
        </authorList>
    </citation>
    <scope>NUCLEOTIDE SEQUENCE [LARGE SCALE GENOMIC DNA]</scope>
</reference>
<sequence>MVTSGPKTRAALHAELLAMSGATAAQGFVSAPVIADKPVVPSAEEGRVAERSAALQRSMELIKQRGETNEAMGRVTDGNLCHKLGGKWLRDTGTWE</sequence>
<accession>A0A1H8MUS6</accession>
<evidence type="ECO:0000313" key="3">
    <source>
        <dbReference type="Proteomes" id="UP000183063"/>
    </source>
</evidence>
<dbReference type="Proteomes" id="UP000183063">
    <property type="component" value="Unassembled WGS sequence"/>
</dbReference>
<keyword evidence="4" id="KW-1185">Reference proteome</keyword>
<proteinExistence type="predicted"/>
<evidence type="ECO:0000313" key="2">
    <source>
        <dbReference type="EMBL" id="SEO21135.1"/>
    </source>
</evidence>
<dbReference type="AlphaFoldDB" id="A0A1H8MUS6"/>
<evidence type="ECO:0000313" key="1">
    <source>
        <dbReference type="EMBL" id="SEI11403.1"/>
    </source>
</evidence>